<comment type="caution">
    <text evidence="1">The sequence shown here is derived from an EMBL/GenBank/DDBJ whole genome shotgun (WGS) entry which is preliminary data.</text>
</comment>
<evidence type="ECO:0000313" key="1">
    <source>
        <dbReference type="EMBL" id="MCC3807500.1"/>
    </source>
</evidence>
<reference evidence="1" key="1">
    <citation type="submission" date="2020-09" db="EMBL/GenBank/DDBJ databases">
        <title>Genome sequence of Vibrio parahaemolyticus isolates.</title>
        <authorList>
            <person name="Hammerl J.A."/>
            <person name="Strauch E."/>
        </authorList>
    </citation>
    <scope>NUCLEOTIDE SEQUENCE</scope>
    <source>
        <strain evidence="1">17-VB00146</strain>
    </source>
</reference>
<organism evidence="1 2">
    <name type="scientific">Vibrio parahaemolyticus</name>
    <dbReference type="NCBI Taxonomy" id="670"/>
    <lineage>
        <taxon>Bacteria</taxon>
        <taxon>Pseudomonadati</taxon>
        <taxon>Pseudomonadota</taxon>
        <taxon>Gammaproteobacteria</taxon>
        <taxon>Vibrionales</taxon>
        <taxon>Vibrionaceae</taxon>
        <taxon>Vibrio</taxon>
    </lineage>
</organism>
<accession>A0A9Q3UH46</accession>
<proteinExistence type="predicted"/>
<dbReference type="EMBL" id="JACVHL010000027">
    <property type="protein sequence ID" value="MCC3807500.1"/>
    <property type="molecule type" value="Genomic_DNA"/>
</dbReference>
<dbReference type="AlphaFoldDB" id="A0A9Q3UH46"/>
<sequence length="109" mass="12238">MITYSNDRHAAPITNYSLLELVKQSDFPWPLGATCATQERDGAIIWWNAAINKVRNARKKAEPHKGLYPLLGVKCEVAQAFYCEGEQEVTASDWKTAVVTLDQFTGLEH</sequence>
<dbReference type="Proteomes" id="UP000726777">
    <property type="component" value="Unassembled WGS sequence"/>
</dbReference>
<evidence type="ECO:0000313" key="2">
    <source>
        <dbReference type="Proteomes" id="UP000726777"/>
    </source>
</evidence>
<protein>
    <submittedName>
        <fullName evidence="1">Uncharacterized protein</fullName>
    </submittedName>
</protein>
<name>A0A9Q3UH46_VIBPH</name>
<gene>
    <name evidence="1" type="ORF">IB292_21000</name>
</gene>